<dbReference type="InterPro" id="IPR000760">
    <property type="entry name" value="Inositol_monophosphatase-like"/>
</dbReference>
<dbReference type="PANTHER" id="PTHR20854">
    <property type="entry name" value="INOSITOL MONOPHOSPHATASE"/>
    <property type="match status" value="1"/>
</dbReference>
<dbReference type="EMBL" id="JARXHW010000012">
    <property type="protein sequence ID" value="MDQ8207254.1"/>
    <property type="molecule type" value="Genomic_DNA"/>
</dbReference>
<comment type="caution">
    <text evidence="1">The sequence shown here is derived from an EMBL/GenBank/DDBJ whole genome shotgun (WGS) entry which is preliminary data.</text>
</comment>
<accession>A0ABU1ASX0</accession>
<dbReference type="SUPFAM" id="SSF56655">
    <property type="entry name" value="Carbohydrate phosphatase"/>
    <property type="match status" value="1"/>
</dbReference>
<dbReference type="Gene3D" id="3.40.190.80">
    <property type="match status" value="1"/>
</dbReference>
<evidence type="ECO:0000313" key="2">
    <source>
        <dbReference type="Proteomes" id="UP001225316"/>
    </source>
</evidence>
<reference evidence="1 2" key="1">
    <citation type="submission" date="2023-04" db="EMBL/GenBank/DDBJ databases">
        <title>A novel bacteria isolated from coastal sediment.</title>
        <authorList>
            <person name="Liu X.-J."/>
            <person name="Du Z.-J."/>
        </authorList>
    </citation>
    <scope>NUCLEOTIDE SEQUENCE [LARGE SCALE GENOMIC DNA]</scope>
    <source>
        <strain evidence="1 2">SDUM461003</strain>
    </source>
</reference>
<keyword evidence="2" id="KW-1185">Reference proteome</keyword>
<dbReference type="Pfam" id="PF00459">
    <property type="entry name" value="Inositol_P"/>
    <property type="match status" value="1"/>
</dbReference>
<dbReference type="PANTHER" id="PTHR20854:SF4">
    <property type="entry name" value="INOSITOL-1-MONOPHOSPHATASE-RELATED"/>
    <property type="match status" value="1"/>
</dbReference>
<dbReference type="Proteomes" id="UP001225316">
    <property type="component" value="Unassembled WGS sequence"/>
</dbReference>
<dbReference type="RefSeq" id="WP_308949389.1">
    <property type="nucleotide sequence ID" value="NZ_JARXHW010000012.1"/>
</dbReference>
<proteinExistence type="predicted"/>
<dbReference type="Gene3D" id="3.30.540.10">
    <property type="entry name" value="Fructose-1,6-Bisphosphatase, subunit A, domain 1"/>
    <property type="match status" value="1"/>
</dbReference>
<evidence type="ECO:0000313" key="1">
    <source>
        <dbReference type="EMBL" id="MDQ8207254.1"/>
    </source>
</evidence>
<name>A0ABU1ASX0_9BACT</name>
<dbReference type="CDD" id="cd01637">
    <property type="entry name" value="IMPase_like"/>
    <property type="match status" value="1"/>
</dbReference>
<protein>
    <submittedName>
        <fullName evidence="1">Inositol monophosphatase</fullName>
    </submittedName>
</protein>
<sequence>MNRQAKAQLDAQLRHRINAGRVAVRDQVAFFGRQFGDVASEWKEDDTRVTFADFAISEKLFAELRRDFPQDDYCSEEASPLDEVLELEARFAWVVDPIDGTNNYALGCPFCAISLALLLDGEPVYGFIYDHSTKDLLEGGPGRGLLRNQKKLDRNKTVADAQTMVGLHFPMPAKELERLAPLLAKYRARCLGSGALSAAYVATGYLTGVIDHRIKVWDIAAAYALCRAAGLQWTFIEASPFPLRRFHPKMGFTPYYAGADSFVAELNALS</sequence>
<organism evidence="1 2">
    <name type="scientific">Thalassobacterium maritimum</name>
    <dbReference type="NCBI Taxonomy" id="3041265"/>
    <lineage>
        <taxon>Bacteria</taxon>
        <taxon>Pseudomonadati</taxon>
        <taxon>Verrucomicrobiota</taxon>
        <taxon>Opitutia</taxon>
        <taxon>Puniceicoccales</taxon>
        <taxon>Coraliomargaritaceae</taxon>
        <taxon>Thalassobacterium</taxon>
    </lineage>
</organism>
<dbReference type="PRINTS" id="PR00377">
    <property type="entry name" value="IMPHPHTASES"/>
</dbReference>
<gene>
    <name evidence="1" type="ORF">QEH52_07030</name>
</gene>